<dbReference type="Gene3D" id="1.50.10.130">
    <property type="entry name" value="Terpene synthase, N-terminal domain"/>
    <property type="match status" value="1"/>
</dbReference>
<dbReference type="GO" id="GO:0016114">
    <property type="term" value="P:terpenoid biosynthetic process"/>
    <property type="evidence" value="ECO:0007669"/>
    <property type="project" value="InterPro"/>
</dbReference>
<dbReference type="InterPro" id="IPR001906">
    <property type="entry name" value="Terpene_synth_N"/>
</dbReference>
<accession>A0A1D6EEQ1</accession>
<dbReference type="InterPro" id="IPR036965">
    <property type="entry name" value="Terpene_synth_N_sf"/>
</dbReference>
<dbReference type="InterPro" id="IPR005630">
    <property type="entry name" value="Terpene_synthase_metal-bd"/>
</dbReference>
<dbReference type="GO" id="GO:0010333">
    <property type="term" value="F:terpene synthase activity"/>
    <property type="evidence" value="ECO:0007669"/>
    <property type="project" value="InterPro"/>
</dbReference>
<dbReference type="eggNOG" id="ENOG502QUH3">
    <property type="taxonomic scope" value="Eukaryota"/>
</dbReference>
<dbReference type="PANTHER" id="PTHR31225">
    <property type="entry name" value="OS04G0344100 PROTEIN-RELATED"/>
    <property type="match status" value="1"/>
</dbReference>
<protein>
    <submittedName>
        <fullName evidence="6">18-cineole synthase 1 chloroplastic</fullName>
    </submittedName>
</protein>
<organism evidence="6">
    <name type="scientific">Zea mays</name>
    <name type="common">Maize</name>
    <dbReference type="NCBI Taxonomy" id="4577"/>
    <lineage>
        <taxon>Eukaryota</taxon>
        <taxon>Viridiplantae</taxon>
        <taxon>Streptophyta</taxon>
        <taxon>Embryophyta</taxon>
        <taxon>Tracheophyta</taxon>
        <taxon>Spermatophyta</taxon>
        <taxon>Magnoliopsida</taxon>
        <taxon>Liliopsida</taxon>
        <taxon>Poales</taxon>
        <taxon>Poaceae</taxon>
        <taxon>PACMAD clade</taxon>
        <taxon>Panicoideae</taxon>
        <taxon>Andropogonodae</taxon>
        <taxon>Andropogoneae</taxon>
        <taxon>Tripsacinae</taxon>
        <taxon>Zea</taxon>
    </lineage>
</organism>
<dbReference type="InterPro" id="IPR008930">
    <property type="entry name" value="Terpenoid_cyclase/PrenylTrfase"/>
</dbReference>
<keyword evidence="3" id="KW-0460">Magnesium</keyword>
<comment type="cofactor">
    <cofactor evidence="1">
        <name>Mg(2+)</name>
        <dbReference type="ChEBI" id="CHEBI:18420"/>
    </cofactor>
</comment>
<keyword evidence="2" id="KW-0479">Metal-binding</keyword>
<feature type="domain" description="Terpene synthase metal-binding" evidence="5">
    <location>
        <begin position="217"/>
        <end position="290"/>
    </location>
</feature>
<evidence type="ECO:0000259" key="4">
    <source>
        <dbReference type="Pfam" id="PF01397"/>
    </source>
</evidence>
<gene>
    <name evidence="6" type="ORF">ZEAMMB73_Zm00001d004279</name>
</gene>
<dbReference type="SUPFAM" id="SSF48576">
    <property type="entry name" value="Terpenoid synthases"/>
    <property type="match status" value="1"/>
</dbReference>
<evidence type="ECO:0000256" key="1">
    <source>
        <dbReference type="ARBA" id="ARBA00001946"/>
    </source>
</evidence>
<evidence type="ECO:0000256" key="2">
    <source>
        <dbReference type="ARBA" id="ARBA00022723"/>
    </source>
</evidence>
<proteinExistence type="predicted"/>
<dbReference type="PANTHER" id="PTHR31225:SF252">
    <property type="entry name" value="TERPENE SYNTHASE 12-RELATED"/>
    <property type="match status" value="1"/>
</dbReference>
<dbReference type="Gene3D" id="1.10.600.10">
    <property type="entry name" value="Farnesyl Diphosphate Synthase"/>
    <property type="match status" value="2"/>
</dbReference>
<reference evidence="6" key="1">
    <citation type="submission" date="2015-12" db="EMBL/GenBank/DDBJ databases">
        <title>Update maize B73 reference genome by single molecule sequencing technologies.</title>
        <authorList>
            <consortium name="Maize Genome Sequencing Project"/>
            <person name="Ware D."/>
        </authorList>
    </citation>
    <scope>NUCLEOTIDE SEQUENCE [LARGE SCALE GENOMIC DNA]</scope>
    <source>
        <tissue evidence="6">Seedling</tissue>
    </source>
</reference>
<evidence type="ECO:0000256" key="3">
    <source>
        <dbReference type="ARBA" id="ARBA00022842"/>
    </source>
</evidence>
<dbReference type="GO" id="GO:0000287">
    <property type="term" value="F:magnesium ion binding"/>
    <property type="evidence" value="ECO:0007669"/>
    <property type="project" value="InterPro"/>
</dbReference>
<feature type="domain" description="Terpene synthase metal-binding" evidence="5">
    <location>
        <begin position="294"/>
        <end position="420"/>
    </location>
</feature>
<evidence type="ECO:0000259" key="5">
    <source>
        <dbReference type="Pfam" id="PF03936"/>
    </source>
</evidence>
<dbReference type="OMA" id="CQFSRYF"/>
<feature type="domain" description="Terpene synthase N-terminal" evidence="4">
    <location>
        <begin position="10"/>
        <end position="160"/>
    </location>
</feature>
<dbReference type="STRING" id="4577.A0A1D6EEQ1"/>
<dbReference type="ExpressionAtlas" id="A0A1D6EEQ1">
    <property type="expression patterns" value="baseline and differential"/>
</dbReference>
<dbReference type="Pfam" id="PF01397">
    <property type="entry name" value="Terpene_synth"/>
    <property type="match status" value="1"/>
</dbReference>
<dbReference type="AlphaFoldDB" id="A0A1D6EEQ1"/>
<dbReference type="Pfam" id="PF03936">
    <property type="entry name" value="Terpene_synth_C"/>
    <property type="match status" value="2"/>
</dbReference>
<dbReference type="PaxDb" id="4577-GRMZM2G108609_P02"/>
<evidence type="ECO:0000313" key="6">
    <source>
        <dbReference type="EMBL" id="ONM18692.1"/>
    </source>
</evidence>
<name>A0A1D6EEQ1_MAIZE</name>
<dbReference type="EMBL" id="CM007648">
    <property type="protein sequence ID" value="ONM18692.1"/>
    <property type="molecule type" value="Genomic_DNA"/>
</dbReference>
<dbReference type="InterPro" id="IPR008949">
    <property type="entry name" value="Isoprenoid_synthase_dom_sf"/>
</dbReference>
<dbReference type="InterPro" id="IPR050148">
    <property type="entry name" value="Terpene_synthase-like"/>
</dbReference>
<dbReference type="SMR" id="A0A1D6EEQ1"/>
<sequence>MMQVHPSSYYKMKRRIRDMLLKKVEPSSKLQTIDAMQRLGISYHFEDEISNILYSISNESTKAQYTYDNIAFTALKFRLLRENGFPTILGPLGYHNYEKFITKTPSLEDANTLLLLYEASYLAFGDEEKLDVARTFSAKALKQLMPFMLPHLREGVAHSLELPLHWRASRLETRWFIDYYARDRNMCPLLLQFAELDFNQVQYEHQKDLAVVTRWWKKIGLGEKLPFARDRLMECFHYANGIVWDPKLGTCRQMLAKVSNLIVYLDDLYDVYGTIEELVLFTNAIARFDLLEWHLTCSWYDICLAFLVEAKWHHGNYRPSIQKYLENGWVSSSAPLLLLHAFAMLDSVVNMSTISPLQTKLRLVQHVSLILRLCNDSATHLDELGRGDAPSFIALHMIENGGNENDSRKAMQEHILKSWKVINEEAFDSCQYSMPFNKACIDLARISHCVYQGGDGFGTPNGLKKKQIRDLFLDPIDICNKQ</sequence>
<dbReference type="SUPFAM" id="SSF48239">
    <property type="entry name" value="Terpenoid cyclases/Protein prenyltransferases"/>
    <property type="match status" value="1"/>
</dbReference>
<dbReference type="InParanoid" id="A0A1D6EEQ1"/>